<evidence type="ECO:0000256" key="1">
    <source>
        <dbReference type="SAM" id="Phobius"/>
    </source>
</evidence>
<reference evidence="2" key="1">
    <citation type="submission" date="2015-05" db="EMBL/GenBank/DDBJ databases">
        <authorList>
            <person name="Machado G.E."/>
            <person name="Matsumoto C.K."/>
            <person name="Rabello M.S."/>
            <person name="Almeida L.G.P."/>
            <person name="Leao S.C."/>
        </authorList>
    </citation>
    <scope>NUCLEOTIDE SEQUENCE</scope>
    <source>
        <strain evidence="2">88Br</strain>
        <plasmid evidence="2">pMA100</plasmid>
    </source>
</reference>
<organism evidence="2">
    <name type="scientific">Mycobacterium avium subsp. hominissuis</name>
    <dbReference type="NCBI Taxonomy" id="439334"/>
    <lineage>
        <taxon>Bacteria</taxon>
        <taxon>Bacillati</taxon>
        <taxon>Actinomycetota</taxon>
        <taxon>Actinomycetes</taxon>
        <taxon>Mycobacteriales</taxon>
        <taxon>Mycobacteriaceae</taxon>
        <taxon>Mycobacterium</taxon>
        <taxon>Mycobacterium avium complex (MAC)</taxon>
    </lineage>
</organism>
<proteinExistence type="predicted"/>
<gene>
    <name evidence="2" type="ORF">MASH_00054</name>
</gene>
<accession>A0A187NE63</accession>
<sequence length="133" mass="14081">MVAQNKWARPSRHAKLGRYGFSMSMPAAGPVDSVVLVPQGLPELPPAREFITSAGFGGAAALVAALLLAAVILFAVARASKRDRLLREQVGEAERHNSAVQRCWQRLVWVVETAGIEPASSQGVNRPGNPGGS</sequence>
<keyword evidence="2" id="KW-0614">Plasmid</keyword>
<evidence type="ECO:0000313" key="2">
    <source>
        <dbReference type="EMBL" id="AKT73046.1"/>
    </source>
</evidence>
<dbReference type="AlphaFoldDB" id="A0A187NE63"/>
<dbReference type="EMBL" id="KR997898">
    <property type="protein sequence ID" value="AKT73046.1"/>
    <property type="molecule type" value="Genomic_DNA"/>
</dbReference>
<geneLocation type="plasmid" evidence="2">
    <name>pMA100</name>
</geneLocation>
<feature type="transmembrane region" description="Helical" evidence="1">
    <location>
        <begin position="50"/>
        <end position="77"/>
    </location>
</feature>
<keyword evidence="1" id="KW-0812">Transmembrane</keyword>
<protein>
    <submittedName>
        <fullName evidence="2">Uncharacterized protein</fullName>
    </submittedName>
</protein>
<keyword evidence="1" id="KW-0472">Membrane</keyword>
<dbReference type="RefSeq" id="WP_172686900.1">
    <property type="nucleotide sequence ID" value="NZ_KR997898.1"/>
</dbReference>
<name>A0A187NE63_MYCAV</name>
<keyword evidence="1" id="KW-1133">Transmembrane helix</keyword>